<feature type="region of interest" description="Disordered" evidence="1">
    <location>
        <begin position="81"/>
        <end position="112"/>
    </location>
</feature>
<sequence>MPTLSPRRRRLLIATLVTVVAGPVAVASTVLLPRVAQLAVALVIGVVLSLAWLTPRYWLVLSPTIAGLWVRNLAELWRWARRDDPPPPSPPPGVGPRDHHAISREDWPTRPW</sequence>
<feature type="transmembrane region" description="Helical" evidence="2">
    <location>
        <begin position="37"/>
        <end position="54"/>
    </location>
</feature>
<feature type="compositionally biased region" description="Basic and acidic residues" evidence="1">
    <location>
        <begin position="96"/>
        <end position="112"/>
    </location>
</feature>
<name>A0A510UZ54_9CELL</name>
<protein>
    <submittedName>
        <fullName evidence="3">Uncharacterized protein</fullName>
    </submittedName>
</protein>
<proteinExistence type="predicted"/>
<keyword evidence="2" id="KW-0812">Transmembrane</keyword>
<keyword evidence="2" id="KW-0472">Membrane</keyword>
<reference evidence="3 4" key="1">
    <citation type="submission" date="2019-07" db="EMBL/GenBank/DDBJ databases">
        <title>Whole genome shotgun sequence of Cellulomonas xylanilytica NBRC 101102.</title>
        <authorList>
            <person name="Hosoyama A."/>
            <person name="Uohara A."/>
            <person name="Ohji S."/>
            <person name="Ichikawa N."/>
        </authorList>
    </citation>
    <scope>NUCLEOTIDE SEQUENCE [LARGE SCALE GENOMIC DNA]</scope>
    <source>
        <strain evidence="3 4">NBRC 101102</strain>
    </source>
</reference>
<keyword evidence="2" id="KW-1133">Transmembrane helix</keyword>
<evidence type="ECO:0000256" key="2">
    <source>
        <dbReference type="SAM" id="Phobius"/>
    </source>
</evidence>
<comment type="caution">
    <text evidence="3">The sequence shown here is derived from an EMBL/GenBank/DDBJ whole genome shotgun (WGS) entry which is preliminary data.</text>
</comment>
<dbReference type="Proteomes" id="UP000321118">
    <property type="component" value="Unassembled WGS sequence"/>
</dbReference>
<gene>
    <name evidence="3" type="ORF">CXY01_04730</name>
</gene>
<evidence type="ECO:0000256" key="1">
    <source>
        <dbReference type="SAM" id="MobiDB-lite"/>
    </source>
</evidence>
<dbReference type="RefSeq" id="WP_146925433.1">
    <property type="nucleotide sequence ID" value="NZ_BJUB01000001.1"/>
</dbReference>
<dbReference type="AlphaFoldDB" id="A0A510UZ54"/>
<organism evidence="3 4">
    <name type="scientific">Cellulomonas xylanilytica</name>
    <dbReference type="NCBI Taxonomy" id="233583"/>
    <lineage>
        <taxon>Bacteria</taxon>
        <taxon>Bacillati</taxon>
        <taxon>Actinomycetota</taxon>
        <taxon>Actinomycetes</taxon>
        <taxon>Micrococcales</taxon>
        <taxon>Cellulomonadaceae</taxon>
        <taxon>Cellulomonas</taxon>
    </lineage>
</organism>
<accession>A0A510UZ54</accession>
<evidence type="ECO:0000313" key="3">
    <source>
        <dbReference type="EMBL" id="GEK19953.1"/>
    </source>
</evidence>
<keyword evidence="4" id="KW-1185">Reference proteome</keyword>
<dbReference type="EMBL" id="BJUB01000001">
    <property type="protein sequence ID" value="GEK19953.1"/>
    <property type="molecule type" value="Genomic_DNA"/>
</dbReference>
<evidence type="ECO:0000313" key="4">
    <source>
        <dbReference type="Proteomes" id="UP000321118"/>
    </source>
</evidence>